<dbReference type="InterPro" id="IPR049874">
    <property type="entry name" value="ROK_cs"/>
</dbReference>
<dbReference type="InterPro" id="IPR036390">
    <property type="entry name" value="WH_DNA-bd_sf"/>
</dbReference>
<dbReference type="AlphaFoldDB" id="A0A8J3TFS9"/>
<dbReference type="EMBL" id="BOON01000055">
    <property type="protein sequence ID" value="GII25648.1"/>
    <property type="molecule type" value="Genomic_DNA"/>
</dbReference>
<evidence type="ECO:0000259" key="2">
    <source>
        <dbReference type="Pfam" id="PF12802"/>
    </source>
</evidence>
<keyword evidence="3" id="KW-0418">Kinase</keyword>
<dbReference type="RefSeq" id="WP_168118184.1">
    <property type="nucleotide sequence ID" value="NZ_BOON01000055.1"/>
</dbReference>
<name>A0A8J3TFS9_9ACTN</name>
<dbReference type="GO" id="GO:0003700">
    <property type="term" value="F:DNA-binding transcription factor activity"/>
    <property type="evidence" value="ECO:0007669"/>
    <property type="project" value="InterPro"/>
</dbReference>
<dbReference type="InterPro" id="IPR000835">
    <property type="entry name" value="HTH_MarR-typ"/>
</dbReference>
<dbReference type="SUPFAM" id="SSF53067">
    <property type="entry name" value="Actin-like ATPase domain"/>
    <property type="match status" value="1"/>
</dbReference>
<evidence type="ECO:0000256" key="1">
    <source>
        <dbReference type="ARBA" id="ARBA00006479"/>
    </source>
</evidence>
<evidence type="ECO:0000313" key="4">
    <source>
        <dbReference type="Proteomes" id="UP000599074"/>
    </source>
</evidence>
<dbReference type="Pfam" id="PF00480">
    <property type="entry name" value="ROK"/>
    <property type="match status" value="1"/>
</dbReference>
<dbReference type="Proteomes" id="UP000599074">
    <property type="component" value="Unassembled WGS sequence"/>
</dbReference>
<dbReference type="PROSITE" id="PS01125">
    <property type="entry name" value="ROK"/>
    <property type="match status" value="1"/>
</dbReference>
<dbReference type="GO" id="GO:0016301">
    <property type="term" value="F:kinase activity"/>
    <property type="evidence" value="ECO:0007669"/>
    <property type="project" value="UniProtKB-KW"/>
</dbReference>
<feature type="domain" description="HTH marR-type" evidence="2">
    <location>
        <begin position="8"/>
        <end position="61"/>
    </location>
</feature>
<dbReference type="Gene3D" id="3.30.420.40">
    <property type="match status" value="2"/>
</dbReference>
<dbReference type="InterPro" id="IPR036388">
    <property type="entry name" value="WH-like_DNA-bd_sf"/>
</dbReference>
<keyword evidence="3" id="KW-0808">Transferase</keyword>
<comment type="similarity">
    <text evidence="1">Belongs to the ROK (NagC/XylR) family.</text>
</comment>
<gene>
    <name evidence="3" type="ORF">Pme01_52450</name>
</gene>
<dbReference type="CDD" id="cd23763">
    <property type="entry name" value="ASKHA_ATPase_ROK"/>
    <property type="match status" value="1"/>
</dbReference>
<evidence type="ECO:0000313" key="3">
    <source>
        <dbReference type="EMBL" id="GII25648.1"/>
    </source>
</evidence>
<dbReference type="PANTHER" id="PTHR18964">
    <property type="entry name" value="ROK (REPRESSOR, ORF, KINASE) FAMILY"/>
    <property type="match status" value="1"/>
</dbReference>
<dbReference type="PANTHER" id="PTHR18964:SF173">
    <property type="entry name" value="GLUCOKINASE"/>
    <property type="match status" value="1"/>
</dbReference>
<protein>
    <submittedName>
        <fullName evidence="3">Sugar kinase</fullName>
    </submittedName>
</protein>
<dbReference type="InterPro" id="IPR000600">
    <property type="entry name" value="ROK"/>
</dbReference>
<dbReference type="Gene3D" id="1.10.10.10">
    <property type="entry name" value="Winged helix-like DNA-binding domain superfamily/Winged helix DNA-binding domain"/>
    <property type="match status" value="1"/>
</dbReference>
<dbReference type="InterPro" id="IPR043129">
    <property type="entry name" value="ATPase_NBD"/>
</dbReference>
<comment type="caution">
    <text evidence="3">The sequence shown here is derived from an EMBL/GenBank/DDBJ whole genome shotgun (WGS) entry which is preliminary data.</text>
</comment>
<proteinExistence type="inferred from homology"/>
<sequence length="393" mass="40773">MTPHSQRTPEQSRILRLLRDRGPCTRAELVSLTGVSRSRLAGELDELATVGLVQRDGPGVSRGGRPSPLVALADDLRFVGVDLGATSVAVGVANSRLDLLAFVEEPVDIRDGPRKVLAQVRDLITKVSGEVGTDRPSGIGIGVPGPVSYRDGVPVSPPLMPGWHHYPLRDQVAREYGCPVTVDNDVNLMAVGERWGGVAKGMDDFLFVKIGTGIGSALVMNGAVYRGIAGCAGDIGHIRVDDEPLCPCGSRGCLEATFGGAALARQATAAATSSESTVLADLLARNGVLTAVDVGVAARHGDPVAVRLIRSGGQRLGNVLAGLVNFMNPPLVVVSGGVSRLGHVLLAEIRQTVYSRAMPLATGNLPIVLSEIGETAGVLGAVVAASDQIFSTL</sequence>
<dbReference type="SUPFAM" id="SSF46785">
    <property type="entry name" value="Winged helix' DNA-binding domain"/>
    <property type="match status" value="1"/>
</dbReference>
<accession>A0A8J3TFS9</accession>
<organism evidence="3 4">
    <name type="scientific">Planosporangium mesophilum</name>
    <dbReference type="NCBI Taxonomy" id="689768"/>
    <lineage>
        <taxon>Bacteria</taxon>
        <taxon>Bacillati</taxon>
        <taxon>Actinomycetota</taxon>
        <taxon>Actinomycetes</taxon>
        <taxon>Micromonosporales</taxon>
        <taxon>Micromonosporaceae</taxon>
        <taxon>Planosporangium</taxon>
    </lineage>
</organism>
<keyword evidence="4" id="KW-1185">Reference proteome</keyword>
<dbReference type="Pfam" id="PF12802">
    <property type="entry name" value="MarR_2"/>
    <property type="match status" value="1"/>
</dbReference>
<reference evidence="3" key="1">
    <citation type="submission" date="2021-01" db="EMBL/GenBank/DDBJ databases">
        <title>Whole genome shotgun sequence of Planosporangium mesophilum NBRC 109066.</title>
        <authorList>
            <person name="Komaki H."/>
            <person name="Tamura T."/>
        </authorList>
    </citation>
    <scope>NUCLEOTIDE SEQUENCE</scope>
    <source>
        <strain evidence="3">NBRC 109066</strain>
    </source>
</reference>